<reference evidence="1 2" key="1">
    <citation type="journal article" date="2009" name="PLoS Genet.">
        <title>Genomic analysis of the basal lineage fungus Rhizopus oryzae reveals a whole-genome duplication.</title>
        <authorList>
            <person name="Ma L.-J."/>
            <person name="Ibrahim A.S."/>
            <person name="Skory C."/>
            <person name="Grabherr M.G."/>
            <person name="Burger G."/>
            <person name="Butler M."/>
            <person name="Elias M."/>
            <person name="Idnurm A."/>
            <person name="Lang B.F."/>
            <person name="Sone T."/>
            <person name="Abe A."/>
            <person name="Calvo S.E."/>
            <person name="Corrochano L.M."/>
            <person name="Engels R."/>
            <person name="Fu J."/>
            <person name="Hansberg W."/>
            <person name="Kim J.-M."/>
            <person name="Kodira C.D."/>
            <person name="Koehrsen M.J."/>
            <person name="Liu B."/>
            <person name="Miranda-Saavedra D."/>
            <person name="O'Leary S."/>
            <person name="Ortiz-Castellanos L."/>
            <person name="Poulter R."/>
            <person name="Rodriguez-Romero J."/>
            <person name="Ruiz-Herrera J."/>
            <person name="Shen Y.-Q."/>
            <person name="Zeng Q."/>
            <person name="Galagan J."/>
            <person name="Birren B.W."/>
            <person name="Cuomo C.A."/>
            <person name="Wickes B.L."/>
        </authorList>
    </citation>
    <scope>NUCLEOTIDE SEQUENCE [LARGE SCALE GENOMIC DNA]</scope>
    <source>
        <strain evidence="2">RA 99-880 / ATCC MYA-4621 / FGSC 9543 / NRRL 43880</strain>
    </source>
</reference>
<evidence type="ECO:0000313" key="2">
    <source>
        <dbReference type="Proteomes" id="UP000009138"/>
    </source>
</evidence>
<organism evidence="1 2">
    <name type="scientific">Rhizopus delemar (strain RA 99-880 / ATCC MYA-4621 / FGSC 9543 / NRRL 43880)</name>
    <name type="common">Mucormycosis agent</name>
    <name type="synonym">Rhizopus arrhizus var. delemar</name>
    <dbReference type="NCBI Taxonomy" id="246409"/>
    <lineage>
        <taxon>Eukaryota</taxon>
        <taxon>Fungi</taxon>
        <taxon>Fungi incertae sedis</taxon>
        <taxon>Mucoromycota</taxon>
        <taxon>Mucoromycotina</taxon>
        <taxon>Mucoromycetes</taxon>
        <taxon>Mucorales</taxon>
        <taxon>Mucorineae</taxon>
        <taxon>Rhizopodaceae</taxon>
        <taxon>Rhizopus</taxon>
    </lineage>
</organism>
<dbReference type="InParanoid" id="I1BWS3"/>
<accession>I1BWS3</accession>
<dbReference type="EMBL" id="CH476734">
    <property type="protein sequence ID" value="EIE80653.1"/>
    <property type="molecule type" value="Genomic_DNA"/>
</dbReference>
<name>I1BWS3_RHIO9</name>
<proteinExistence type="predicted"/>
<protein>
    <submittedName>
        <fullName evidence="1">Uncharacterized protein</fullName>
    </submittedName>
</protein>
<dbReference type="AlphaFoldDB" id="I1BWS3"/>
<sequence length="115" mass="13318">MSCSHNYSRKEVPKICWGYIINTDKVCLVALDYAGLSTDCNDLYGSLIQHPNLKKIIIDNIPSNNIIHAYDRNELLNKPETLKKFYLYSSLIYWLACRYIHSFQNLSQKQDIDGA</sequence>
<dbReference type="Proteomes" id="UP000009138">
    <property type="component" value="Unassembled WGS sequence"/>
</dbReference>
<dbReference type="VEuPathDB" id="FungiDB:RO3G_05358"/>
<keyword evidence="2" id="KW-1185">Reference proteome</keyword>
<gene>
    <name evidence="1" type="ORF">RO3G_05358</name>
</gene>
<dbReference type="RefSeq" id="XP_067516049.1">
    <property type="nucleotide sequence ID" value="XM_067659948.1"/>
</dbReference>
<dbReference type="GeneID" id="93612329"/>
<evidence type="ECO:0000313" key="1">
    <source>
        <dbReference type="EMBL" id="EIE80653.1"/>
    </source>
</evidence>